<evidence type="ECO:0000313" key="1">
    <source>
        <dbReference type="EMBL" id="MBW63884.1"/>
    </source>
</evidence>
<accession>A0A2M4CEZ4</accession>
<dbReference type="EMBL" id="GGFJ01014743">
    <property type="protein sequence ID" value="MBW63884.1"/>
    <property type="molecule type" value="Transcribed_RNA"/>
</dbReference>
<reference evidence="1" key="1">
    <citation type="submission" date="2018-01" db="EMBL/GenBank/DDBJ databases">
        <title>An insight into the sialome of Amazonian anophelines.</title>
        <authorList>
            <person name="Ribeiro J.M."/>
            <person name="Scarpassa V."/>
            <person name="Calvo E."/>
        </authorList>
    </citation>
    <scope>NUCLEOTIDE SEQUENCE</scope>
    <source>
        <tissue evidence="1">Salivary glands</tissue>
    </source>
</reference>
<sequence length="68" mass="7242">MVGASAALRTTETTHRPPLLGVLCCPRQVHACCMFTFPMPSGLDCRLRPNSGVAAALLSCSLPRDSRV</sequence>
<name>A0A2M4CEZ4_9DIPT</name>
<dbReference type="AlphaFoldDB" id="A0A2M4CEZ4"/>
<proteinExistence type="predicted"/>
<protein>
    <submittedName>
        <fullName evidence="1">Putative secreted protein</fullName>
    </submittedName>
</protein>
<organism evidence="1">
    <name type="scientific">Anopheles marajoara</name>
    <dbReference type="NCBI Taxonomy" id="58244"/>
    <lineage>
        <taxon>Eukaryota</taxon>
        <taxon>Metazoa</taxon>
        <taxon>Ecdysozoa</taxon>
        <taxon>Arthropoda</taxon>
        <taxon>Hexapoda</taxon>
        <taxon>Insecta</taxon>
        <taxon>Pterygota</taxon>
        <taxon>Neoptera</taxon>
        <taxon>Endopterygota</taxon>
        <taxon>Diptera</taxon>
        <taxon>Nematocera</taxon>
        <taxon>Culicoidea</taxon>
        <taxon>Culicidae</taxon>
        <taxon>Anophelinae</taxon>
        <taxon>Anopheles</taxon>
    </lineage>
</organism>